<dbReference type="GO" id="GO:0005737">
    <property type="term" value="C:cytoplasm"/>
    <property type="evidence" value="ECO:0007669"/>
    <property type="project" value="TreeGrafter"/>
</dbReference>
<sequence length="342" mass="39034">MSESGEKTNLKTIGTHDGRFHCDEALACFMLRQLEEYKNAEIVRSRNEEILAKCDIVVDVGGIFDVTRNALIIIRSPLEIPSAHYDLNLGPNMMLSSAGLIYVHYGEEIISAILQKEVNVQLDKKSLEMIFRMVYEKFIQEIDAIDNGVPMFEGEAKYSIHTGINSRIQDLNQQWKIVKEPFDSNEQFGKAMNLVGSEFVQKILHYTESWLPARTIVEQALLNREKIHPSGSIMLLEPFCPWKEHLAQLEAEHKIEECLKYVVWCDGKSDYRCMAVPVTPESVICRKFLHKDWRGLRGEELEKVSGIPQINFVHHNGFIGGAFSREAVLKMAELSLLGDYTD</sequence>
<dbReference type="PANTHER" id="PTHR11215:SF1">
    <property type="entry name" value="MYG1 EXONUCLEASE"/>
    <property type="match status" value="1"/>
</dbReference>
<dbReference type="VEuPathDB" id="VectorBase:LLONM1_001040"/>
<reference evidence="2" key="1">
    <citation type="journal article" date="2020" name="BMC">
        <title>Leishmania infection induces a limited differential gene expression in the sand fly midgut.</title>
        <authorList>
            <person name="Coutinho-Abreu I.V."/>
            <person name="Serafim T.D."/>
            <person name="Meneses C."/>
            <person name="Kamhawi S."/>
            <person name="Oliveira F."/>
            <person name="Valenzuela J.G."/>
        </authorList>
    </citation>
    <scope>NUCLEOTIDE SEQUENCE</scope>
    <source>
        <strain evidence="2">Jacobina</strain>
        <tissue evidence="2">Midgut</tissue>
    </source>
</reference>
<evidence type="ECO:0000256" key="1">
    <source>
        <dbReference type="ARBA" id="ARBA00010105"/>
    </source>
</evidence>
<dbReference type="AlphaFoldDB" id="A0A7G3ASY8"/>
<dbReference type="PANTHER" id="PTHR11215">
    <property type="entry name" value="METAL DEPENDENT HYDROLASE - RELATED"/>
    <property type="match status" value="1"/>
</dbReference>
<name>A0A7G3ASY8_LUTLO</name>
<dbReference type="InterPro" id="IPR003226">
    <property type="entry name" value="MYG1_exonuclease"/>
</dbReference>
<dbReference type="EMBL" id="GITU01007002">
    <property type="protein sequence ID" value="MBC1175705.1"/>
    <property type="molecule type" value="Transcribed_RNA"/>
</dbReference>
<dbReference type="Pfam" id="PF03690">
    <property type="entry name" value="MYG1_exonuc"/>
    <property type="match status" value="1"/>
</dbReference>
<evidence type="ECO:0000313" key="2">
    <source>
        <dbReference type="EMBL" id="MBC1175705.1"/>
    </source>
</evidence>
<protein>
    <submittedName>
        <fullName evidence="2">Putative metal-binding protein</fullName>
    </submittedName>
</protein>
<organism evidence="2">
    <name type="scientific">Lutzomyia longipalpis</name>
    <name type="common">Sand fly</name>
    <dbReference type="NCBI Taxonomy" id="7200"/>
    <lineage>
        <taxon>Eukaryota</taxon>
        <taxon>Metazoa</taxon>
        <taxon>Ecdysozoa</taxon>
        <taxon>Arthropoda</taxon>
        <taxon>Hexapoda</taxon>
        <taxon>Insecta</taxon>
        <taxon>Pterygota</taxon>
        <taxon>Neoptera</taxon>
        <taxon>Endopterygota</taxon>
        <taxon>Diptera</taxon>
        <taxon>Nematocera</taxon>
        <taxon>Psychodoidea</taxon>
        <taxon>Psychodidae</taxon>
        <taxon>Lutzomyia</taxon>
        <taxon>Lutzomyia</taxon>
    </lineage>
</organism>
<accession>A0A7G3ASY8</accession>
<proteinExistence type="inferred from homology"/>
<dbReference type="GO" id="GO:0005634">
    <property type="term" value="C:nucleus"/>
    <property type="evidence" value="ECO:0007669"/>
    <property type="project" value="TreeGrafter"/>
</dbReference>
<comment type="similarity">
    <text evidence="1">Belongs to the MYG1 family.</text>
</comment>